<dbReference type="InterPro" id="IPR053202">
    <property type="entry name" value="EGF_Rcpt_Signaling_Reg"/>
</dbReference>
<dbReference type="SUPFAM" id="SSF53335">
    <property type="entry name" value="S-adenosyl-L-methionine-dependent methyltransferases"/>
    <property type="match status" value="1"/>
</dbReference>
<evidence type="ECO:0000313" key="3">
    <source>
        <dbReference type="EMBL" id="KAK2724159.1"/>
    </source>
</evidence>
<name>A0AA88I9Q0_ARTSF</name>
<feature type="transmembrane region" description="Helical" evidence="1">
    <location>
        <begin position="12"/>
        <end position="30"/>
    </location>
</feature>
<dbReference type="AlphaFoldDB" id="A0AA88I9Q0"/>
<keyword evidence="1" id="KW-0812">Transmembrane</keyword>
<dbReference type="Gene3D" id="3.40.50.150">
    <property type="entry name" value="Vaccinia Virus protein VP39"/>
    <property type="match status" value="1"/>
</dbReference>
<proteinExistence type="predicted"/>
<dbReference type="EMBL" id="JAVRJZ010000003">
    <property type="protein sequence ID" value="KAK2724159.1"/>
    <property type="molecule type" value="Genomic_DNA"/>
</dbReference>
<organism evidence="3 4">
    <name type="scientific">Artemia franciscana</name>
    <name type="common">Brine shrimp</name>
    <name type="synonym">Artemia sanfranciscana</name>
    <dbReference type="NCBI Taxonomy" id="6661"/>
    <lineage>
        <taxon>Eukaryota</taxon>
        <taxon>Metazoa</taxon>
        <taxon>Ecdysozoa</taxon>
        <taxon>Arthropoda</taxon>
        <taxon>Crustacea</taxon>
        <taxon>Branchiopoda</taxon>
        <taxon>Anostraca</taxon>
        <taxon>Artemiidae</taxon>
        <taxon>Artemia</taxon>
    </lineage>
</organism>
<dbReference type="PANTHER" id="PTHR34009:SF2">
    <property type="entry name" value="PROTEIN STAR"/>
    <property type="match status" value="1"/>
</dbReference>
<dbReference type="GO" id="GO:0005794">
    <property type="term" value="C:Golgi apparatus"/>
    <property type="evidence" value="ECO:0007669"/>
    <property type="project" value="TreeGrafter"/>
</dbReference>
<dbReference type="InterPro" id="IPR029063">
    <property type="entry name" value="SAM-dependent_MTases_sf"/>
</dbReference>
<gene>
    <name evidence="3" type="ORF">QYM36_000872</name>
</gene>
<dbReference type="InterPro" id="IPR006342">
    <property type="entry name" value="FkbM_mtfrase"/>
</dbReference>
<keyword evidence="1" id="KW-1133">Transmembrane helix</keyword>
<dbReference type="GO" id="GO:0016197">
    <property type="term" value="P:endosomal transport"/>
    <property type="evidence" value="ECO:0007669"/>
    <property type="project" value="TreeGrafter"/>
</dbReference>
<dbReference type="GO" id="GO:0005789">
    <property type="term" value="C:endoplasmic reticulum membrane"/>
    <property type="evidence" value="ECO:0007669"/>
    <property type="project" value="TreeGrafter"/>
</dbReference>
<reference evidence="3" key="1">
    <citation type="submission" date="2023-07" db="EMBL/GenBank/DDBJ databases">
        <title>Chromosome-level genome assembly of Artemia franciscana.</title>
        <authorList>
            <person name="Jo E."/>
        </authorList>
    </citation>
    <scope>NUCLEOTIDE SEQUENCE</scope>
    <source>
        <tissue evidence="3">Whole body</tissue>
    </source>
</reference>
<dbReference type="PANTHER" id="PTHR34009">
    <property type="entry name" value="PROTEIN STAR"/>
    <property type="match status" value="1"/>
</dbReference>
<keyword evidence="4" id="KW-1185">Reference proteome</keyword>
<dbReference type="GO" id="GO:0005886">
    <property type="term" value="C:plasma membrane"/>
    <property type="evidence" value="ECO:0007669"/>
    <property type="project" value="TreeGrafter"/>
</dbReference>
<evidence type="ECO:0000256" key="1">
    <source>
        <dbReference type="SAM" id="Phobius"/>
    </source>
</evidence>
<accession>A0AA88I9Q0</accession>
<sequence>MFFCLRKKIKYIIVLCLFGIGFFISCYFQKGDSPSDLCPTIDDMVSAKVNMENACLLEYIMRQRTSKPSTFPYYFGDVPKEMLFEVEDPLKSYKNEFTSPWLEALLAVETLVPKRERRTFFECGALDGITFSTTFHLENFLNWTGILIEADPYYYEKLRRRNRKSFAVHACVSPEKYPMKVSFSHTDGLWMSKAGKYTVYNPGVGKVQSLNISMQNPVAPPNSTSINVLCVPVYSILSALKIFTIDLFILDIEGMELPVLKTLPFENLDISVFLIEINRKFGDWKEYFEFFEKKGYVYHGFYQGGMHPGDVMFIKRSLYDAKKLNLTLVEAYKIITGETDETEIHQNRLSSFSAFFMFSSEYNASTSS</sequence>
<protein>
    <recommendedName>
        <fullName evidence="2">Methyltransferase FkbM domain-containing protein</fullName>
    </recommendedName>
</protein>
<feature type="domain" description="Methyltransferase FkbM" evidence="2">
    <location>
        <begin position="122"/>
        <end position="298"/>
    </location>
</feature>
<comment type="caution">
    <text evidence="3">The sequence shown here is derived from an EMBL/GenBank/DDBJ whole genome shotgun (WGS) entry which is preliminary data.</text>
</comment>
<dbReference type="PROSITE" id="PS51257">
    <property type="entry name" value="PROKAR_LIPOPROTEIN"/>
    <property type="match status" value="1"/>
</dbReference>
<dbReference type="GO" id="GO:0031902">
    <property type="term" value="C:late endosome membrane"/>
    <property type="evidence" value="ECO:0007669"/>
    <property type="project" value="TreeGrafter"/>
</dbReference>
<dbReference type="Pfam" id="PF05050">
    <property type="entry name" value="Methyltransf_21"/>
    <property type="match status" value="1"/>
</dbReference>
<dbReference type="GO" id="GO:0006888">
    <property type="term" value="P:endoplasmic reticulum to Golgi vesicle-mediated transport"/>
    <property type="evidence" value="ECO:0007669"/>
    <property type="project" value="TreeGrafter"/>
</dbReference>
<evidence type="ECO:0000259" key="2">
    <source>
        <dbReference type="Pfam" id="PF05050"/>
    </source>
</evidence>
<keyword evidence="1" id="KW-0472">Membrane</keyword>
<dbReference type="Proteomes" id="UP001187531">
    <property type="component" value="Unassembled WGS sequence"/>
</dbReference>
<evidence type="ECO:0000313" key="4">
    <source>
        <dbReference type="Proteomes" id="UP001187531"/>
    </source>
</evidence>